<evidence type="ECO:0000256" key="1">
    <source>
        <dbReference type="ARBA" id="ARBA00005836"/>
    </source>
</evidence>
<dbReference type="InterPro" id="IPR051463">
    <property type="entry name" value="Peptidase_U62_metallo"/>
</dbReference>
<dbReference type="GO" id="GO:0005829">
    <property type="term" value="C:cytosol"/>
    <property type="evidence" value="ECO:0007669"/>
    <property type="project" value="TreeGrafter"/>
</dbReference>
<dbReference type="PANTHER" id="PTHR30624:SF4">
    <property type="entry name" value="METALLOPROTEASE TLDD"/>
    <property type="match status" value="1"/>
</dbReference>
<reference evidence="3 4" key="1">
    <citation type="submission" date="2015-06" db="EMBL/GenBank/DDBJ databases">
        <title>Cloning and characterization of the uncialamcin biosynthetic gene cluster.</title>
        <authorList>
            <person name="Yan X."/>
            <person name="Huang T."/>
            <person name="Ge H."/>
            <person name="Shen B."/>
        </authorList>
    </citation>
    <scope>NUCLEOTIDE SEQUENCE [LARGE SCALE GENOMIC DNA]</scope>
    <source>
        <strain evidence="3 4">DCA2648</strain>
    </source>
</reference>
<dbReference type="InterPro" id="IPR036059">
    <property type="entry name" value="TldD/PmbA_sf"/>
</dbReference>
<name>A0A1Q4V426_9ACTN</name>
<dbReference type="RefSeq" id="WP_073792216.1">
    <property type="nucleotide sequence ID" value="NZ_LFBV01000006.1"/>
</dbReference>
<gene>
    <name evidence="3" type="ORF">AB852_23485</name>
</gene>
<evidence type="ECO:0000313" key="3">
    <source>
        <dbReference type="EMBL" id="OKH92607.1"/>
    </source>
</evidence>
<keyword evidence="4" id="KW-1185">Reference proteome</keyword>
<accession>A0A1Q4V426</accession>
<comment type="similarity">
    <text evidence="1">Belongs to the peptidase U62 family.</text>
</comment>
<dbReference type="GO" id="GO:0008237">
    <property type="term" value="F:metallopeptidase activity"/>
    <property type="evidence" value="ECO:0007669"/>
    <property type="project" value="InterPro"/>
</dbReference>
<dbReference type="STRING" id="1048205.AB852_23485"/>
<protein>
    <recommendedName>
        <fullName evidence="2">Metalloprotease TldD/E C-terminal domain-containing protein</fullName>
    </recommendedName>
</protein>
<dbReference type="PANTHER" id="PTHR30624">
    <property type="entry name" value="UNCHARACTERIZED PROTEIN TLDD AND PMBA"/>
    <property type="match status" value="1"/>
</dbReference>
<evidence type="ECO:0000313" key="4">
    <source>
        <dbReference type="Proteomes" id="UP000186455"/>
    </source>
</evidence>
<organism evidence="3 4">
    <name type="scientific">Streptomyces uncialis</name>
    <dbReference type="NCBI Taxonomy" id="1048205"/>
    <lineage>
        <taxon>Bacteria</taxon>
        <taxon>Bacillati</taxon>
        <taxon>Actinomycetota</taxon>
        <taxon>Actinomycetes</taxon>
        <taxon>Kitasatosporales</taxon>
        <taxon>Streptomycetaceae</taxon>
        <taxon>Streptomyces</taxon>
    </lineage>
</organism>
<proteinExistence type="inferred from homology"/>
<dbReference type="AlphaFoldDB" id="A0A1Q4V426"/>
<dbReference type="Pfam" id="PF19289">
    <property type="entry name" value="PmbA_TldD_3rd"/>
    <property type="match status" value="1"/>
</dbReference>
<sequence>MSRRTGVFAEHSHRLRRVYRERGADEARTERRWGACVETHDGRGHVTHRFADGADLFADRTRPVGARVAQRARGLADRPLFAPDDAADKVLRDLARDGTELTLGVMHQHVAAGDDAWVTVDERLWCTVEVGARAADGTHGTEVVPWPVDGDAAEGAERVGAAVAALRSRLALPLADTVPEGCDLVLDPGRAGAFFHELVGHPMEADVVASGTSYLGRRADLPVAPGWLTVVDGGGRAARGLRSAVDDEGTACRDAVLIDGGRVGEPMTDLATAGLLGTAPTGHGRRLDYRHPAIPRMTHTAALVGDAPGGTGVGDAPGGIGPAGAGRRWPVPRGEWIAPLDLQLQVMNIATGAFVFRSYTPLHHRPDGTVRRLPPLDLRGDGLTVLAGLAPVTTRAVEYGRATKGCGKLGQFPLVVTFANAGVRIPSGLVGVREARDG</sequence>
<dbReference type="InterPro" id="IPR045569">
    <property type="entry name" value="Metalloprtase-TldD/E_C"/>
</dbReference>
<dbReference type="Proteomes" id="UP000186455">
    <property type="component" value="Unassembled WGS sequence"/>
</dbReference>
<dbReference type="SUPFAM" id="SSF111283">
    <property type="entry name" value="Putative modulator of DNA gyrase, PmbA/TldD"/>
    <property type="match status" value="1"/>
</dbReference>
<dbReference type="EMBL" id="LFBV01000006">
    <property type="protein sequence ID" value="OKH92607.1"/>
    <property type="molecule type" value="Genomic_DNA"/>
</dbReference>
<dbReference type="GO" id="GO:0006508">
    <property type="term" value="P:proteolysis"/>
    <property type="evidence" value="ECO:0007669"/>
    <property type="project" value="InterPro"/>
</dbReference>
<comment type="caution">
    <text evidence="3">The sequence shown here is derived from an EMBL/GenBank/DDBJ whole genome shotgun (WGS) entry which is preliminary data.</text>
</comment>
<feature type="domain" description="Metalloprotease TldD/E C-terminal" evidence="2">
    <location>
        <begin position="182"/>
        <end position="301"/>
    </location>
</feature>
<evidence type="ECO:0000259" key="2">
    <source>
        <dbReference type="Pfam" id="PF19289"/>
    </source>
</evidence>